<dbReference type="InterPro" id="IPR029037">
    <property type="entry name" value="DUF1407/YfgJ-like_sf"/>
</dbReference>
<dbReference type="OrthoDB" id="5405751at2"/>
<keyword evidence="2" id="KW-1185">Reference proteome</keyword>
<dbReference type="EMBL" id="QPID01000008">
    <property type="protein sequence ID" value="RCU48924.1"/>
    <property type="molecule type" value="Genomic_DNA"/>
</dbReference>
<reference evidence="1 2" key="1">
    <citation type="submission" date="2018-07" db="EMBL/GenBank/DDBJ databases">
        <title>Corallincola holothuriorum sp. nov., a new facultative anaerobe isolated from sea cucumber Apostichopus japonicus.</title>
        <authorList>
            <person name="Xia H."/>
        </authorList>
    </citation>
    <scope>NUCLEOTIDE SEQUENCE [LARGE SCALE GENOMIC DNA]</scope>
    <source>
        <strain evidence="1 2">C4</strain>
    </source>
</reference>
<protein>
    <submittedName>
        <fullName evidence="1">Ubiquitin--protein ligase</fullName>
    </submittedName>
</protein>
<accession>A0A368NH13</accession>
<dbReference type="AlphaFoldDB" id="A0A368NH13"/>
<name>A0A368NH13_9GAMM</name>
<keyword evidence="1" id="KW-0436">Ligase</keyword>
<dbReference type="GO" id="GO:0016874">
    <property type="term" value="F:ligase activity"/>
    <property type="evidence" value="ECO:0007669"/>
    <property type="project" value="UniProtKB-KW"/>
</dbReference>
<dbReference type="SUPFAM" id="SSF161187">
    <property type="entry name" value="YfgJ-like"/>
    <property type="match status" value="1"/>
</dbReference>
<evidence type="ECO:0000313" key="2">
    <source>
        <dbReference type="Proteomes" id="UP000252558"/>
    </source>
</evidence>
<evidence type="ECO:0000313" key="1">
    <source>
        <dbReference type="EMBL" id="RCU48924.1"/>
    </source>
</evidence>
<organism evidence="1 2">
    <name type="scientific">Corallincola holothuriorum</name>
    <dbReference type="NCBI Taxonomy" id="2282215"/>
    <lineage>
        <taxon>Bacteria</taxon>
        <taxon>Pseudomonadati</taxon>
        <taxon>Pseudomonadota</taxon>
        <taxon>Gammaproteobacteria</taxon>
        <taxon>Alteromonadales</taxon>
        <taxon>Psychromonadaceae</taxon>
        <taxon>Corallincola</taxon>
    </lineage>
</organism>
<dbReference type="Pfam" id="PF07191">
    <property type="entry name" value="Zn_ribbon_6"/>
    <property type="match status" value="1"/>
</dbReference>
<dbReference type="InterPro" id="IPR010807">
    <property type="entry name" value="YfgJ-like"/>
</dbReference>
<proteinExistence type="predicted"/>
<sequence length="78" mass="8762">MSYTHPHCPECHGLLQAENKQLHCPACQADYVEKVCCDVCGEQVETLKACGAVDYFCNHCNSLKSKSKVVRSYHMVNQ</sequence>
<dbReference type="Proteomes" id="UP000252558">
    <property type="component" value="Unassembled WGS sequence"/>
</dbReference>
<gene>
    <name evidence="1" type="ORF">DU002_13495</name>
</gene>
<dbReference type="Gene3D" id="2.10.290.10">
    <property type="entry name" value="YfgJ-like"/>
    <property type="match status" value="1"/>
</dbReference>
<comment type="caution">
    <text evidence="1">The sequence shown here is derived from an EMBL/GenBank/DDBJ whole genome shotgun (WGS) entry which is preliminary data.</text>
</comment>